<feature type="region of interest" description="Disordered" evidence="9">
    <location>
        <begin position="206"/>
        <end position="305"/>
    </location>
</feature>
<comment type="subcellular location">
    <subcellularLocation>
        <location evidence="2">Cytoplasm</location>
    </subcellularLocation>
    <subcellularLocation>
        <location evidence="1">Endosome membrane</location>
        <topology evidence="1">Peripheral membrane protein</topology>
    </subcellularLocation>
</comment>
<dbReference type="EMBL" id="AOGT01000632">
    <property type="protein sequence ID" value="EMG49525.1"/>
    <property type="molecule type" value="Genomic_DNA"/>
</dbReference>
<dbReference type="HOGENOM" id="CLU_679712_0_0_1"/>
<evidence type="ECO:0000256" key="1">
    <source>
        <dbReference type="ARBA" id="ARBA00004481"/>
    </source>
</evidence>
<dbReference type="GO" id="GO:0015031">
    <property type="term" value="P:protein transport"/>
    <property type="evidence" value="ECO:0007669"/>
    <property type="project" value="UniProtKB-KW"/>
</dbReference>
<keyword evidence="6" id="KW-0967">Endosome</keyword>
<dbReference type="InterPro" id="IPR041212">
    <property type="entry name" value="Vta1_C"/>
</dbReference>
<organism evidence="12 13">
    <name type="scientific">Candida maltosa (strain Xu316)</name>
    <name type="common">Yeast</name>
    <dbReference type="NCBI Taxonomy" id="1245528"/>
    <lineage>
        <taxon>Eukaryota</taxon>
        <taxon>Fungi</taxon>
        <taxon>Dikarya</taxon>
        <taxon>Ascomycota</taxon>
        <taxon>Saccharomycotina</taxon>
        <taxon>Pichiomycetes</taxon>
        <taxon>Debaryomycetaceae</taxon>
        <taxon>Candida/Lodderomyces clade</taxon>
        <taxon>Candida</taxon>
    </lineage>
</organism>
<dbReference type="Proteomes" id="UP000011777">
    <property type="component" value="Unassembled WGS sequence"/>
</dbReference>
<sequence length="405" mass="46224">MPIDTASIPEELKTNKSVTPYIIRSKELEEANPVVSYYCKIYVLDHILTNKLHATSKDIETFTIALLDETESIKKDETDENLHKVLNDRQLSFGLVFSFAYKLFNSCLESLSNLTRSNQPALVSKIKATLNFLNVLEVFKNSSIDWTSVTGGKANDWEEFDKLNKEKLKILKYQLSRVLKGEVEYKDELNDEELEKELDQELQEISNDQPEEEEEQQEESKELELPGAPNELPKFIDEESDGPKLPSTPKFIDSPEKEDKQNDDGSVKLPGAPHIPPHNQQEEDEDDSIKLPGAPKYLPDDDLSHINKSSSIHVFTPTDAHEHVKKPDPPARKPSATAHKHHPPLTKENIKQILNRNDTVTQVQKHAKFAQSALQFEDFAEAEKQLTQGLELLRVLRRQEEDEDL</sequence>
<dbReference type="OMA" id="YCKIYVL"/>
<keyword evidence="7" id="KW-0653">Protein transport</keyword>
<dbReference type="InterPro" id="IPR039431">
    <property type="entry name" value="Vta1/CALS_N"/>
</dbReference>
<dbReference type="AlphaFoldDB" id="M3K2M2"/>
<keyword evidence="13" id="KW-1185">Reference proteome</keyword>
<feature type="compositionally biased region" description="Basic and acidic residues" evidence="9">
    <location>
        <begin position="319"/>
        <end position="331"/>
    </location>
</feature>
<dbReference type="Gene3D" id="1.20.5.420">
    <property type="entry name" value="Immunoglobulin FC, subunit C"/>
    <property type="match status" value="1"/>
</dbReference>
<evidence type="ECO:0000256" key="4">
    <source>
        <dbReference type="ARBA" id="ARBA00022448"/>
    </source>
</evidence>
<dbReference type="Gene3D" id="1.25.40.270">
    <property type="entry name" value="Vacuolar protein sorting-associated protein vta1"/>
    <property type="match status" value="1"/>
</dbReference>
<feature type="compositionally biased region" description="Basic and acidic residues" evidence="9">
    <location>
        <begin position="253"/>
        <end position="266"/>
    </location>
</feature>
<dbReference type="PANTHER" id="PTHR46009">
    <property type="entry name" value="VACUOLAR PROTEIN SORTING-ASSOCIATED PROTEIN VTA1 HOMOLOG"/>
    <property type="match status" value="1"/>
</dbReference>
<evidence type="ECO:0000256" key="7">
    <source>
        <dbReference type="ARBA" id="ARBA00022927"/>
    </source>
</evidence>
<keyword evidence="5" id="KW-0963">Cytoplasm</keyword>
<dbReference type="STRING" id="1245528.M3K2M2"/>
<protein>
    <recommendedName>
        <fullName evidence="14">Vacuolar protein sorting-associated protein VTA1</fullName>
    </recommendedName>
</protein>
<dbReference type="InterPro" id="IPR023175">
    <property type="entry name" value="Vta1/CALS_N_sf"/>
</dbReference>
<accession>M3K2M2</accession>
<evidence type="ECO:0000256" key="6">
    <source>
        <dbReference type="ARBA" id="ARBA00022753"/>
    </source>
</evidence>
<evidence type="ECO:0000313" key="12">
    <source>
        <dbReference type="EMBL" id="EMG49525.1"/>
    </source>
</evidence>
<evidence type="ECO:0000256" key="5">
    <source>
        <dbReference type="ARBA" id="ARBA00022490"/>
    </source>
</evidence>
<keyword evidence="8" id="KW-0472">Membrane</keyword>
<evidence type="ECO:0000256" key="3">
    <source>
        <dbReference type="ARBA" id="ARBA00007895"/>
    </source>
</evidence>
<comment type="caution">
    <text evidence="12">The sequence shown here is derived from an EMBL/GenBank/DDBJ whole genome shotgun (WGS) entry which is preliminary data.</text>
</comment>
<feature type="region of interest" description="Disordered" evidence="9">
    <location>
        <begin position="319"/>
        <end position="347"/>
    </location>
</feature>
<dbReference type="GO" id="GO:0005771">
    <property type="term" value="C:multivesicular body"/>
    <property type="evidence" value="ECO:0007669"/>
    <property type="project" value="TreeGrafter"/>
</dbReference>
<evidence type="ECO:0000256" key="8">
    <source>
        <dbReference type="ARBA" id="ARBA00023136"/>
    </source>
</evidence>
<name>M3K2M2_CANMX</name>
<evidence type="ECO:0008006" key="14">
    <source>
        <dbReference type="Google" id="ProtNLM"/>
    </source>
</evidence>
<dbReference type="Pfam" id="PF18097">
    <property type="entry name" value="Vta1_C"/>
    <property type="match status" value="1"/>
</dbReference>
<dbReference type="PANTHER" id="PTHR46009:SF1">
    <property type="entry name" value="VACUOLAR PROTEIN SORTING-ASSOCIATED PROTEIN VTA1 HOMOLOG"/>
    <property type="match status" value="1"/>
</dbReference>
<feature type="domain" description="Vta1/callose synthase N-terminal" evidence="10">
    <location>
        <begin position="17"/>
        <end position="182"/>
    </location>
</feature>
<evidence type="ECO:0000259" key="11">
    <source>
        <dbReference type="Pfam" id="PF18097"/>
    </source>
</evidence>
<keyword evidence="4" id="KW-0813">Transport</keyword>
<reference evidence="12 13" key="1">
    <citation type="submission" date="2013-02" db="EMBL/GenBank/DDBJ databases">
        <title>Genome sequence of Candida maltosa Xu316, a potential industrial strain for xylitol and ethanol production.</title>
        <authorList>
            <person name="Yu J."/>
            <person name="Wang Q."/>
            <person name="Geng X."/>
            <person name="Bao W."/>
            <person name="He P."/>
            <person name="Cai J."/>
        </authorList>
    </citation>
    <scope>NUCLEOTIDE SEQUENCE [LARGE SCALE GENOMIC DNA]</scope>
    <source>
        <strain evidence="13">Xu316</strain>
    </source>
</reference>
<gene>
    <name evidence="12" type="ORF">G210_5684</name>
</gene>
<dbReference type="GO" id="GO:0032511">
    <property type="term" value="P:late endosome to vacuole transport via multivesicular body sorting pathway"/>
    <property type="evidence" value="ECO:0007669"/>
    <property type="project" value="InterPro"/>
</dbReference>
<proteinExistence type="inferred from homology"/>
<dbReference type="InterPro" id="IPR044538">
    <property type="entry name" value="Vta1-like"/>
</dbReference>
<dbReference type="OrthoDB" id="391137at2759"/>
<feature type="domain" description="Vta1 C-terminal" evidence="11">
    <location>
        <begin position="358"/>
        <end position="394"/>
    </location>
</feature>
<dbReference type="GO" id="GO:0010008">
    <property type="term" value="C:endosome membrane"/>
    <property type="evidence" value="ECO:0007669"/>
    <property type="project" value="UniProtKB-SubCell"/>
</dbReference>
<comment type="similarity">
    <text evidence="3">Belongs to the VTA1 family.</text>
</comment>
<dbReference type="eggNOG" id="KOG0917">
    <property type="taxonomic scope" value="Eukaryota"/>
</dbReference>
<evidence type="ECO:0000313" key="13">
    <source>
        <dbReference type="Proteomes" id="UP000011777"/>
    </source>
</evidence>
<evidence type="ECO:0000256" key="9">
    <source>
        <dbReference type="SAM" id="MobiDB-lite"/>
    </source>
</evidence>
<evidence type="ECO:0000256" key="2">
    <source>
        <dbReference type="ARBA" id="ARBA00004496"/>
    </source>
</evidence>
<dbReference type="Pfam" id="PF04652">
    <property type="entry name" value="Vta1"/>
    <property type="match status" value="1"/>
</dbReference>
<evidence type="ECO:0000259" key="10">
    <source>
        <dbReference type="Pfam" id="PF04652"/>
    </source>
</evidence>